<gene>
    <name evidence="2" type="ordered locus">LCK_00501</name>
</gene>
<dbReference type="Proteomes" id="UP000002166">
    <property type="component" value="Chromosome"/>
</dbReference>
<keyword evidence="1" id="KW-0472">Membrane</keyword>
<dbReference type="KEGG" id="lci:LCK_00501"/>
<evidence type="ECO:0000313" key="2">
    <source>
        <dbReference type="EMBL" id="ACA82334.1"/>
    </source>
</evidence>
<dbReference type="STRING" id="349519.LCK_00501"/>
<keyword evidence="1" id="KW-0812">Transmembrane</keyword>
<dbReference type="EMBL" id="DQ489736">
    <property type="protein sequence ID" value="ACA82334.1"/>
    <property type="molecule type" value="Genomic_DNA"/>
</dbReference>
<dbReference type="GeneID" id="61103334"/>
<dbReference type="AlphaFoldDB" id="B1MXT2"/>
<proteinExistence type="predicted"/>
<feature type="transmembrane region" description="Helical" evidence="1">
    <location>
        <begin position="31"/>
        <end position="48"/>
    </location>
</feature>
<accession>B1MXT2</accession>
<protein>
    <submittedName>
        <fullName evidence="2">Uncharacterized protein</fullName>
    </submittedName>
</protein>
<evidence type="ECO:0000313" key="3">
    <source>
        <dbReference type="Proteomes" id="UP000002166"/>
    </source>
</evidence>
<evidence type="ECO:0000256" key="1">
    <source>
        <dbReference type="SAM" id="Phobius"/>
    </source>
</evidence>
<organism evidence="2 3">
    <name type="scientific">Leuconostoc citreum (strain KM20)</name>
    <dbReference type="NCBI Taxonomy" id="349519"/>
    <lineage>
        <taxon>Bacteria</taxon>
        <taxon>Bacillati</taxon>
        <taxon>Bacillota</taxon>
        <taxon>Bacilli</taxon>
        <taxon>Lactobacillales</taxon>
        <taxon>Lactobacillaceae</taxon>
        <taxon>Leuconostoc</taxon>
    </lineage>
</organism>
<keyword evidence="3" id="KW-1185">Reference proteome</keyword>
<dbReference type="eggNOG" id="ENOG50308J7">
    <property type="taxonomic scope" value="Bacteria"/>
</dbReference>
<feature type="transmembrane region" description="Helical" evidence="1">
    <location>
        <begin position="7"/>
        <end position="25"/>
    </location>
</feature>
<dbReference type="RefSeq" id="WP_004900552.1">
    <property type="nucleotide sequence ID" value="NC_010471.1"/>
</dbReference>
<reference evidence="2 3" key="1">
    <citation type="journal article" date="2008" name="J. Bacteriol.">
        <title>Complete genome sequence of Leuconostoc citreum KM20.</title>
        <authorList>
            <person name="Kim J.F."/>
            <person name="Jeong H."/>
            <person name="Lee J.-S."/>
            <person name="Choi S.-H."/>
            <person name="Ha M."/>
            <person name="Hur C.-G."/>
            <person name="Kim J.-S."/>
            <person name="Lee S."/>
            <person name="Park H.-S."/>
            <person name="Park Y.-H."/>
            <person name="Oh T.K."/>
        </authorList>
    </citation>
    <scope>NUCLEOTIDE SEQUENCE [LARGE SCALE GENOMIC DNA]</scope>
    <source>
        <strain evidence="2 3">KM20</strain>
    </source>
</reference>
<dbReference type="HOGENOM" id="CLU_212121_0_0_9"/>
<keyword evidence="1" id="KW-1133">Transmembrane helix</keyword>
<name>B1MXT2_LEUCK</name>
<sequence length="53" mass="6082">MKKSDLYMVIIAIILMFISLTSWVLNQSNLAILSANFGVVLLVVMMLWQHRES</sequence>